<sequence>MTILIAFHSVHYRNFKSYYLDRVAEYWSDAFAIYPVISTLSSRFLFASISNIAADAFQICIGPLLNLVYLNPRKYLN</sequence>
<evidence type="ECO:0000313" key="1">
    <source>
        <dbReference type="EMBL" id="GCA71124.1"/>
    </source>
</evidence>
<accession>A0A5A5R495</accession>
<proteinExistence type="predicted"/>
<dbReference type="EMBL" id="BHVO01000045">
    <property type="protein sequence ID" value="GCA71124.1"/>
    <property type="molecule type" value="Genomic_DNA"/>
</dbReference>
<comment type="caution">
    <text evidence="1">The sequence shown here is derived from an EMBL/GenBank/DDBJ whole genome shotgun (WGS) entry which is preliminary data.</text>
</comment>
<dbReference type="Proteomes" id="UP000323569">
    <property type="component" value="Unassembled WGS sequence"/>
</dbReference>
<organism evidence="1 2">
    <name type="scientific">Microcystis aeruginosa NIES-2519</name>
    <dbReference type="NCBI Taxonomy" id="2303981"/>
    <lineage>
        <taxon>Bacteria</taxon>
        <taxon>Bacillati</taxon>
        <taxon>Cyanobacteriota</taxon>
        <taxon>Cyanophyceae</taxon>
        <taxon>Oscillatoriophycideae</taxon>
        <taxon>Chroococcales</taxon>
        <taxon>Microcystaceae</taxon>
        <taxon>Microcystis</taxon>
    </lineage>
</organism>
<protein>
    <submittedName>
        <fullName evidence="1">Uncharacterized protein</fullName>
    </submittedName>
</protein>
<dbReference type="AlphaFoldDB" id="A0A5A5R495"/>
<name>A0A5A5R495_MICAE</name>
<evidence type="ECO:0000313" key="2">
    <source>
        <dbReference type="Proteomes" id="UP000323569"/>
    </source>
</evidence>
<gene>
    <name evidence="1" type="ORF">MiYa_02663</name>
</gene>
<reference evidence="1 2" key="1">
    <citation type="submission" date="2018-09" db="EMBL/GenBank/DDBJ databases">
        <title>Evolutionary history of phycoerythrin pigmentation in the water bloom-forming cyanobacterium Microcystis aeruginosa.</title>
        <authorList>
            <person name="Tanabe Y."/>
            <person name="Tanabe Y."/>
            <person name="Yamaguchi H."/>
        </authorList>
    </citation>
    <scope>NUCLEOTIDE SEQUENCE [LARGE SCALE GENOMIC DNA]</scope>
    <source>
        <strain evidence="1 2">NIES-2519</strain>
    </source>
</reference>